<reference evidence="1 2" key="1">
    <citation type="submission" date="2019-03" db="EMBL/GenBank/DDBJ databases">
        <title>Genomic Encyclopedia of Type Strains, Phase IV (KMG-IV): sequencing the most valuable type-strain genomes for metagenomic binning, comparative biology and taxonomic classification.</title>
        <authorList>
            <person name="Goeker M."/>
        </authorList>
    </citation>
    <scope>NUCLEOTIDE SEQUENCE [LARGE SCALE GENOMIC DNA]</scope>
    <source>
        <strain evidence="1 2">DSM 45707</strain>
    </source>
</reference>
<evidence type="ECO:0000313" key="2">
    <source>
        <dbReference type="Proteomes" id="UP000294937"/>
    </source>
</evidence>
<dbReference type="Proteomes" id="UP000294937">
    <property type="component" value="Unassembled WGS sequence"/>
</dbReference>
<keyword evidence="2" id="KW-1185">Reference proteome</keyword>
<evidence type="ECO:0000313" key="1">
    <source>
        <dbReference type="EMBL" id="TCS95000.1"/>
    </source>
</evidence>
<sequence>MNEDLQRILTKLEQIDSKLAEVDGKVDIVHSEMARHEDLLAVTVTLEQITLDEVAVAKELAEDKAEAAYILNKSITYGTEKRLTEKIDKLEQKMDERFEQVDQRFEQVDQRFEQVDQRFEQIDQNFEKVIGSLNNISDIMRAWVYKQSEVDRDLQEIKRKLNGE</sequence>
<name>A0A4R3L7P8_9BACL</name>
<dbReference type="Gene3D" id="3.90.20.10">
    <property type="match status" value="1"/>
</dbReference>
<dbReference type="OrthoDB" id="3529653at2"/>
<dbReference type="EMBL" id="SMAG01000003">
    <property type="protein sequence ID" value="TCS95000.1"/>
    <property type="molecule type" value="Genomic_DNA"/>
</dbReference>
<dbReference type="AlphaFoldDB" id="A0A4R3L7P8"/>
<dbReference type="RefSeq" id="WP_131924364.1">
    <property type="nucleotide sequence ID" value="NZ_SMAG01000003.1"/>
</dbReference>
<gene>
    <name evidence="1" type="ORF">EDD58_103425</name>
</gene>
<proteinExistence type="predicted"/>
<comment type="caution">
    <text evidence="1">The sequence shown here is derived from an EMBL/GenBank/DDBJ whole genome shotgun (WGS) entry which is preliminary data.</text>
</comment>
<protein>
    <submittedName>
        <fullName evidence="1">Uncharacterized protein</fullName>
    </submittedName>
</protein>
<accession>A0A4R3L7P8</accession>
<organism evidence="1 2">
    <name type="scientific">Hazenella coriacea</name>
    <dbReference type="NCBI Taxonomy" id="1179467"/>
    <lineage>
        <taxon>Bacteria</taxon>
        <taxon>Bacillati</taxon>
        <taxon>Bacillota</taxon>
        <taxon>Bacilli</taxon>
        <taxon>Bacillales</taxon>
        <taxon>Thermoactinomycetaceae</taxon>
        <taxon>Hazenella</taxon>
    </lineage>
</organism>